<proteinExistence type="predicted"/>
<sequence length="53" mass="6292">MKAFFKKLISSFSWGNKNNNTMDAKQHRDTLYHMRHGRAPVHTHPAEMENQHD</sequence>
<evidence type="ECO:0000313" key="1">
    <source>
        <dbReference type="EMBL" id="EMO9458292.1"/>
    </source>
</evidence>
<dbReference type="AlphaFoldDB" id="A0AAI9MUI7"/>
<comment type="caution">
    <text evidence="1">The sequence shown here is derived from an EMBL/GenBank/DDBJ whole genome shotgun (WGS) entry which is preliminary data.</text>
</comment>
<name>A0AAI9MUI7_MORMO</name>
<protein>
    <submittedName>
        <fullName evidence="1">Uncharacterized protein</fullName>
    </submittedName>
</protein>
<accession>A0AAI9MUI7</accession>
<dbReference type="EMBL" id="ABKJEP030000080">
    <property type="protein sequence ID" value="EMO9458292.1"/>
    <property type="molecule type" value="Genomic_DNA"/>
</dbReference>
<reference evidence="1" key="1">
    <citation type="submission" date="2024-02" db="EMBL/GenBank/DDBJ databases">
        <authorList>
            <consortium name="Clinical and Environmental Microbiology Branch: Whole genome sequencing antimicrobial resistance pathogens in the healthcare setting"/>
        </authorList>
    </citation>
    <scope>NUCLEOTIDE SEQUENCE</scope>
    <source>
        <strain evidence="1">2023KU-00017</strain>
    </source>
</reference>
<organism evidence="1">
    <name type="scientific">Morganella morganii</name>
    <name type="common">Proteus morganii</name>
    <dbReference type="NCBI Taxonomy" id="582"/>
    <lineage>
        <taxon>Bacteria</taxon>
        <taxon>Pseudomonadati</taxon>
        <taxon>Pseudomonadota</taxon>
        <taxon>Gammaproteobacteria</taxon>
        <taxon>Enterobacterales</taxon>
        <taxon>Morganellaceae</taxon>
        <taxon>Morganella</taxon>
    </lineage>
</organism>
<gene>
    <name evidence="1" type="ORF">PN925_003705</name>
</gene>